<dbReference type="Proteomes" id="UP000244180">
    <property type="component" value="Unassembled WGS sequence"/>
</dbReference>
<proteinExistence type="predicted"/>
<protein>
    <submittedName>
        <fullName evidence="1">Uncharacterized protein</fullName>
    </submittedName>
</protein>
<gene>
    <name evidence="1" type="ORF">HSCHL_2090</name>
</gene>
<organism evidence="1 2">
    <name type="scientific">Hydrogenibacillus schlegelii</name>
    <name type="common">Bacillus schlegelii</name>
    <dbReference type="NCBI Taxonomy" id="1484"/>
    <lineage>
        <taxon>Bacteria</taxon>
        <taxon>Bacillati</taxon>
        <taxon>Bacillota</taxon>
        <taxon>Bacilli</taxon>
        <taxon>Bacillales</taxon>
        <taxon>Bacillales Family X. Incertae Sedis</taxon>
        <taxon>Hydrogenibacillus</taxon>
    </lineage>
</organism>
<accession>A0A2T5GBB3</accession>
<dbReference type="AlphaFoldDB" id="A0A2T5GBB3"/>
<sequence length="92" mass="9917">MSRASSSMASKTLAYPVADFDLVDDDEHVLVSRSYLGLTVKDNVPVAGGAGGNPARFPVDRAIIEPSRAKTAQKRRPGRAVGRAFSFYAFEE</sequence>
<name>A0A2T5GBB3_HYDSH</name>
<comment type="caution">
    <text evidence="1">The sequence shown here is derived from an EMBL/GenBank/DDBJ whole genome shotgun (WGS) entry which is preliminary data.</text>
</comment>
<dbReference type="EMBL" id="PEBV01000016">
    <property type="protein sequence ID" value="PTQ53462.1"/>
    <property type="molecule type" value="Genomic_DNA"/>
</dbReference>
<reference evidence="1 2" key="1">
    <citation type="submission" date="2017-08" db="EMBL/GenBank/DDBJ databases">
        <title>Burning lignite coal seam in the remote Altai Mountains harbors a hydrogen-driven thermophilic microbial community.</title>
        <authorList>
            <person name="Kadnikov V.V."/>
            <person name="Mardanov A.V."/>
            <person name="Ivasenko D."/>
            <person name="Beletsky A.V."/>
            <person name="Karnachuk O.V."/>
            <person name="Ravin N.V."/>
        </authorList>
    </citation>
    <scope>NUCLEOTIDE SEQUENCE [LARGE SCALE GENOMIC DNA]</scope>
    <source>
        <strain evidence="1">AL33</strain>
    </source>
</reference>
<evidence type="ECO:0000313" key="2">
    <source>
        <dbReference type="Proteomes" id="UP000244180"/>
    </source>
</evidence>
<evidence type="ECO:0000313" key="1">
    <source>
        <dbReference type="EMBL" id="PTQ53462.1"/>
    </source>
</evidence>